<keyword evidence="3" id="KW-1185">Reference proteome</keyword>
<reference evidence="2 3" key="1">
    <citation type="journal article" date="2016" name="Genome Biol. Evol.">
        <title>Divergent and convergent evolution of fungal pathogenicity.</title>
        <authorList>
            <person name="Shang Y."/>
            <person name="Xiao G."/>
            <person name="Zheng P."/>
            <person name="Cen K."/>
            <person name="Zhan S."/>
            <person name="Wang C."/>
        </authorList>
    </citation>
    <scope>NUCLEOTIDE SEQUENCE [LARGE SCALE GENOMIC DNA]</scope>
    <source>
        <strain evidence="2 3">ARSEF 2679</strain>
    </source>
</reference>
<dbReference type="STRING" id="1081104.A0A167PMX8"/>
<dbReference type="GeneID" id="30023644"/>
<evidence type="ECO:0000256" key="1">
    <source>
        <dbReference type="SAM" id="SignalP"/>
    </source>
</evidence>
<gene>
    <name evidence="2" type="ORF">ISF_07352</name>
</gene>
<feature type="signal peptide" evidence="1">
    <location>
        <begin position="1"/>
        <end position="17"/>
    </location>
</feature>
<comment type="caution">
    <text evidence="2">The sequence shown here is derived from an EMBL/GenBank/DDBJ whole genome shotgun (WGS) entry which is preliminary data.</text>
</comment>
<dbReference type="EMBL" id="AZHB01000021">
    <property type="protein sequence ID" value="OAA56836.1"/>
    <property type="molecule type" value="Genomic_DNA"/>
</dbReference>
<sequence length="173" mass="17399">MKTSVAAALVSLGAVLASPARTPLPALPAGDGLYLGRVDSAGTFTWLFHESSSSSSSTVVVTELAAPAEKRDGAYCEGFAAGPVGDVNAAVAAITEGCHDTYFHSAIAFQRGGAVAYGCAYGGAGERCNGYGLGPVFSSIAAGCGPGNAGYYELDVDGYEARFGYTRAGNGFC</sequence>
<keyword evidence="1" id="KW-0732">Signal</keyword>
<dbReference type="OrthoDB" id="5152928at2759"/>
<name>A0A167PMX8_CORFA</name>
<feature type="chain" id="PRO_5007891215" evidence="1">
    <location>
        <begin position="18"/>
        <end position="173"/>
    </location>
</feature>
<keyword evidence="2" id="KW-0413">Isomerase</keyword>
<protein>
    <submittedName>
        <fullName evidence="2">Mannose-6-phosphate isomerase, class I</fullName>
    </submittedName>
</protein>
<proteinExistence type="predicted"/>
<dbReference type="Proteomes" id="UP000076744">
    <property type="component" value="Unassembled WGS sequence"/>
</dbReference>
<accession>A0A167PMX8</accession>
<dbReference type="GO" id="GO:0016853">
    <property type="term" value="F:isomerase activity"/>
    <property type="evidence" value="ECO:0007669"/>
    <property type="project" value="UniProtKB-KW"/>
</dbReference>
<dbReference type="AlphaFoldDB" id="A0A167PMX8"/>
<evidence type="ECO:0000313" key="3">
    <source>
        <dbReference type="Proteomes" id="UP000076744"/>
    </source>
</evidence>
<organism evidence="2 3">
    <name type="scientific">Cordyceps fumosorosea (strain ARSEF 2679)</name>
    <name type="common">Isaria fumosorosea</name>
    <dbReference type="NCBI Taxonomy" id="1081104"/>
    <lineage>
        <taxon>Eukaryota</taxon>
        <taxon>Fungi</taxon>
        <taxon>Dikarya</taxon>
        <taxon>Ascomycota</taxon>
        <taxon>Pezizomycotina</taxon>
        <taxon>Sordariomycetes</taxon>
        <taxon>Hypocreomycetidae</taxon>
        <taxon>Hypocreales</taxon>
        <taxon>Cordycipitaceae</taxon>
        <taxon>Cordyceps</taxon>
    </lineage>
</organism>
<evidence type="ECO:0000313" key="2">
    <source>
        <dbReference type="EMBL" id="OAA56836.1"/>
    </source>
</evidence>
<dbReference type="RefSeq" id="XP_018701867.1">
    <property type="nucleotide sequence ID" value="XM_018850955.1"/>
</dbReference>